<evidence type="ECO:0000256" key="1">
    <source>
        <dbReference type="SAM" id="Coils"/>
    </source>
</evidence>
<dbReference type="PANTHER" id="PTHR45138">
    <property type="entry name" value="REGULATORY COMPONENTS OF SENSORY TRANSDUCTION SYSTEM"/>
    <property type="match status" value="1"/>
</dbReference>
<dbReference type="SMART" id="SM00267">
    <property type="entry name" value="GGDEF"/>
    <property type="match status" value="1"/>
</dbReference>
<evidence type="ECO:0000259" key="2">
    <source>
        <dbReference type="PROSITE" id="PS50887"/>
    </source>
</evidence>
<organism evidence="3">
    <name type="scientific">hydrothermal vent metagenome</name>
    <dbReference type="NCBI Taxonomy" id="652676"/>
    <lineage>
        <taxon>unclassified sequences</taxon>
        <taxon>metagenomes</taxon>
        <taxon>ecological metagenomes</taxon>
    </lineage>
</organism>
<name>A0A3B1AFA5_9ZZZZ</name>
<proteinExistence type="predicted"/>
<sequence length="640" mass="72939">MPNTENATKDWKRKYFDSLKELESSEQKWEKIESLLRLGISRLTLITDSSDNKNLAEQIALLRKSIRKGTESGRLISLIETISDDIKKLPDDTTKETDKLDISEVSEVSKDSTSEHDGTIALLKSIIDAIVFENNHKSKINEFKKLLETNDEYSNEQLTQKFSLIISGFIKIDEVTPPTVVENSVKQENIETPSTVERRTDNRAANDLDTDIDRSIDAKRNSLVAPAVGELLLQLMTRFPPSFTKSLNDRELARAASSARNRKDLLSIIDNISQQLTQFVRNVSSKNNTDENGSNDTNGELLIELLQRISLPDYLNEQASKLKQDIERADPKNSTSAMVEATADLIMQMRVRLQSEKKELEQFLTEISKHLKALDIDIQITSRLRDDSKLSLQKYDEDLENEVRGLESGADETVEFDDLKEVVKERVKTIRLHMGAFRKSEEQRDSTVQLTINKLNNRIKDMEQETQLLREQVEKEHNSAVRDTLTNIPNRLAYEERIASEIERCKRYKSSMAFVVWDIDHFKGINDHFGHIAGDKVLSVIAEVLRKNLRAADFIARYGGEEFVVIMPETEIDKAQTGCEKIRVAIESCNFHYRDTSVPITASCGYTSYIEGDDSESLFDRADKALYKAKENGRNQCVKS</sequence>
<dbReference type="GO" id="GO:1902201">
    <property type="term" value="P:negative regulation of bacterial-type flagellum-dependent cell motility"/>
    <property type="evidence" value="ECO:0007669"/>
    <property type="project" value="TreeGrafter"/>
</dbReference>
<dbReference type="PANTHER" id="PTHR45138:SF9">
    <property type="entry name" value="DIGUANYLATE CYCLASE DGCM-RELATED"/>
    <property type="match status" value="1"/>
</dbReference>
<dbReference type="GO" id="GO:0052621">
    <property type="term" value="F:diguanylate cyclase activity"/>
    <property type="evidence" value="ECO:0007669"/>
    <property type="project" value="TreeGrafter"/>
</dbReference>
<dbReference type="InterPro" id="IPR029787">
    <property type="entry name" value="Nucleotide_cyclase"/>
</dbReference>
<dbReference type="Gene3D" id="3.30.70.270">
    <property type="match status" value="1"/>
</dbReference>
<dbReference type="GO" id="GO:0043709">
    <property type="term" value="P:cell adhesion involved in single-species biofilm formation"/>
    <property type="evidence" value="ECO:0007669"/>
    <property type="project" value="TreeGrafter"/>
</dbReference>
<dbReference type="PROSITE" id="PS50887">
    <property type="entry name" value="GGDEF"/>
    <property type="match status" value="1"/>
</dbReference>
<feature type="domain" description="GGDEF" evidence="2">
    <location>
        <begin position="510"/>
        <end position="640"/>
    </location>
</feature>
<accession>A0A3B1AFA5</accession>
<dbReference type="EMBL" id="UOFS01000043">
    <property type="protein sequence ID" value="VAX00361.1"/>
    <property type="molecule type" value="Genomic_DNA"/>
</dbReference>
<dbReference type="AlphaFoldDB" id="A0A3B1AFA5"/>
<dbReference type="InterPro" id="IPR050469">
    <property type="entry name" value="Diguanylate_Cyclase"/>
</dbReference>
<feature type="coiled-coil region" evidence="1">
    <location>
        <begin position="445"/>
        <end position="479"/>
    </location>
</feature>
<gene>
    <name evidence="3" type="ORF">MNBD_GAMMA22-128</name>
</gene>
<dbReference type="InterPro" id="IPR043128">
    <property type="entry name" value="Rev_trsase/Diguanyl_cyclase"/>
</dbReference>
<dbReference type="FunFam" id="3.30.70.270:FF:000001">
    <property type="entry name" value="Diguanylate cyclase domain protein"/>
    <property type="match status" value="1"/>
</dbReference>
<protein>
    <submittedName>
        <fullName evidence="3">Diguanylate cyclase (GGDEF domain)</fullName>
    </submittedName>
</protein>
<dbReference type="CDD" id="cd01949">
    <property type="entry name" value="GGDEF"/>
    <property type="match status" value="1"/>
</dbReference>
<dbReference type="GO" id="GO:0005886">
    <property type="term" value="C:plasma membrane"/>
    <property type="evidence" value="ECO:0007669"/>
    <property type="project" value="TreeGrafter"/>
</dbReference>
<dbReference type="InterPro" id="IPR000160">
    <property type="entry name" value="GGDEF_dom"/>
</dbReference>
<dbReference type="NCBIfam" id="TIGR00254">
    <property type="entry name" value="GGDEF"/>
    <property type="match status" value="1"/>
</dbReference>
<reference evidence="3" key="1">
    <citation type="submission" date="2018-06" db="EMBL/GenBank/DDBJ databases">
        <authorList>
            <person name="Zhirakovskaya E."/>
        </authorList>
    </citation>
    <scope>NUCLEOTIDE SEQUENCE</scope>
</reference>
<evidence type="ECO:0000313" key="3">
    <source>
        <dbReference type="EMBL" id="VAX00361.1"/>
    </source>
</evidence>
<keyword evidence="1" id="KW-0175">Coiled coil</keyword>
<dbReference type="Pfam" id="PF00990">
    <property type="entry name" value="GGDEF"/>
    <property type="match status" value="1"/>
</dbReference>
<dbReference type="SUPFAM" id="SSF55073">
    <property type="entry name" value="Nucleotide cyclase"/>
    <property type="match status" value="1"/>
</dbReference>